<accession>A0ABR1TJ78</accession>
<keyword evidence="2" id="KW-0812">Transmembrane</keyword>
<feature type="region of interest" description="Disordered" evidence="1">
    <location>
        <begin position="1"/>
        <end position="42"/>
    </location>
</feature>
<keyword evidence="4" id="KW-1185">Reference proteome</keyword>
<dbReference type="PANTHER" id="PTHR37848">
    <property type="entry name" value="EXPRESSED PROTEIN"/>
    <property type="match status" value="1"/>
</dbReference>
<evidence type="ECO:0000256" key="2">
    <source>
        <dbReference type="SAM" id="Phobius"/>
    </source>
</evidence>
<organism evidence="3 4">
    <name type="scientific">Apiospora saccharicola</name>
    <dbReference type="NCBI Taxonomy" id="335842"/>
    <lineage>
        <taxon>Eukaryota</taxon>
        <taxon>Fungi</taxon>
        <taxon>Dikarya</taxon>
        <taxon>Ascomycota</taxon>
        <taxon>Pezizomycotina</taxon>
        <taxon>Sordariomycetes</taxon>
        <taxon>Xylariomycetidae</taxon>
        <taxon>Amphisphaeriales</taxon>
        <taxon>Apiosporaceae</taxon>
        <taxon>Apiospora</taxon>
    </lineage>
</organism>
<keyword evidence="2" id="KW-0472">Membrane</keyword>
<dbReference type="EMBL" id="JAQQWM010000009">
    <property type="protein sequence ID" value="KAK8046011.1"/>
    <property type="molecule type" value="Genomic_DNA"/>
</dbReference>
<evidence type="ECO:0000256" key="1">
    <source>
        <dbReference type="SAM" id="MobiDB-lite"/>
    </source>
</evidence>
<proteinExistence type="predicted"/>
<reference evidence="3 4" key="1">
    <citation type="submission" date="2023-01" db="EMBL/GenBank/DDBJ databases">
        <title>Analysis of 21 Apiospora genomes using comparative genomics revels a genus with tremendous synthesis potential of carbohydrate active enzymes and secondary metabolites.</title>
        <authorList>
            <person name="Sorensen T."/>
        </authorList>
    </citation>
    <scope>NUCLEOTIDE SEQUENCE [LARGE SCALE GENOMIC DNA]</scope>
    <source>
        <strain evidence="3 4">CBS 83171</strain>
    </source>
</reference>
<gene>
    <name evidence="3" type="ORF">PG996_014075</name>
</gene>
<feature type="compositionally biased region" description="Polar residues" evidence="1">
    <location>
        <begin position="17"/>
        <end position="27"/>
    </location>
</feature>
<evidence type="ECO:0000313" key="3">
    <source>
        <dbReference type="EMBL" id="KAK8046011.1"/>
    </source>
</evidence>
<feature type="transmembrane region" description="Helical" evidence="2">
    <location>
        <begin position="263"/>
        <end position="283"/>
    </location>
</feature>
<evidence type="ECO:0000313" key="4">
    <source>
        <dbReference type="Proteomes" id="UP001446871"/>
    </source>
</evidence>
<dbReference type="PANTHER" id="PTHR37848:SF1">
    <property type="entry name" value="SUN DOMAIN-CONTAINING PROTEIN"/>
    <property type="match status" value="1"/>
</dbReference>
<protein>
    <submittedName>
        <fullName evidence="3">Uncharacterized protein</fullName>
    </submittedName>
</protein>
<comment type="caution">
    <text evidence="3">The sequence shown here is derived from an EMBL/GenBank/DDBJ whole genome shotgun (WGS) entry which is preliminary data.</text>
</comment>
<keyword evidence="2" id="KW-1133">Transmembrane helix</keyword>
<dbReference type="Proteomes" id="UP001446871">
    <property type="component" value="Unassembled WGS sequence"/>
</dbReference>
<sequence>MGKPSDAAGSASRPVSLHTNPGQTFSNDYDHQDAPELNLDDLDDLPLSTAMPCLPRSYDSLVQPFQKDCNTGRTYYIDPRLEQPKQLETHLTYWAHKPPRPYLKIVGTHRQVTRKSGDNKNETKTVTDFDVAVEMTPYLYSNAQYRTSWQRLRTVDNGEKVRRGTVLQKRAPGAAQHIEVGGAPKPTLEEWCHRFCAHHAGLKCFALKREMTGFDFETVQERLRSLVRDTNYRGSLSVYLETKDELVEVYNDASINRWRLTSWVQWLFYLTLLFVFSWPYLWLRTKRFEVAVSEWPFSRMASNGNGDREYVSISEDQWYNMWGRAVRNAVLEKRQAVLDQADLRRAHEPQATFESGSATMDSAVGFVRAGVSAMNEVNRQLGWGYDC</sequence>
<name>A0ABR1TJ78_9PEZI</name>